<name>A0A366DSH6_9HYPH</name>
<dbReference type="Pfam" id="PF13193">
    <property type="entry name" value="AMP-binding_C"/>
    <property type="match status" value="1"/>
</dbReference>
<dbReference type="InterPro" id="IPR020845">
    <property type="entry name" value="AMP-binding_CS"/>
</dbReference>
<dbReference type="FunFam" id="3.40.50.12780:FF:000011">
    <property type="entry name" value="Acetyl-coenzyme A synthetase 2-like, mitochondrial"/>
    <property type="match status" value="1"/>
</dbReference>
<protein>
    <submittedName>
        <fullName evidence="5">Propionyl-CoA synthetase</fullName>
    </submittedName>
</protein>
<evidence type="ECO:0000259" key="4">
    <source>
        <dbReference type="Pfam" id="PF16177"/>
    </source>
</evidence>
<feature type="domain" description="AMP-dependent synthetase/ligase" evidence="2">
    <location>
        <begin position="66"/>
        <end position="449"/>
    </location>
</feature>
<dbReference type="RefSeq" id="WP_113945318.1">
    <property type="nucleotide sequence ID" value="NZ_JBHEEG010000007.1"/>
</dbReference>
<dbReference type="PANTHER" id="PTHR43347:SF3">
    <property type="entry name" value="ACYL-COA SYNTHETASE SHORT-CHAIN FAMILY MEMBER 3, MITOCHONDRIAL"/>
    <property type="match status" value="1"/>
</dbReference>
<organism evidence="5 6">
    <name type="scientific">Pseudochrobactrum asaccharolyticum</name>
    <dbReference type="NCBI Taxonomy" id="354351"/>
    <lineage>
        <taxon>Bacteria</taxon>
        <taxon>Pseudomonadati</taxon>
        <taxon>Pseudomonadota</taxon>
        <taxon>Alphaproteobacteria</taxon>
        <taxon>Hyphomicrobiales</taxon>
        <taxon>Brucellaceae</taxon>
        <taxon>Pseudochrobactrum</taxon>
    </lineage>
</organism>
<sequence length="642" mass="70655">MTSAYPEIYQAWKNDPQTFWGKAFALIDWHKPATKIFDPAQGPYGRWFADSECNTCYNMLDRHVEAGRGDVPAILYDSPVSGQKNRFTYNETLEQVMRLSAVMQDFGIQKGDRVLIYMPMVPQALFAMMACARLGAIHSVVFGGFSADELAARIDDATPALIIASSCGLEANKIVSYKPLLDKAIATAKHQVQHCLIHQREQCVCELIAGRDHDFAELCEQAAGRDIPCTPVKATDPLYILYTSGTTGKPKGVVRDNGGYMVALAWSMGALYDIHPGDIFWTASDIGWVVGHSYIVYAPLLIGATTVLFEGKPVGTPDAGTFWRVVADHKVKVLFTAPTALRAIKREDPDGKLLHQYDLSSLEALYLAGERADPNTLEWAEQMLNRPVIDHWWQTETGWPIAGNPRGLGVLPVKHGSTCVPMPGYDVQVLDDAGHPAKTGELGNIVIKLPMPPGCLPTLWQADQRFHEAYLDEFKGYYKSADAGYMDEDGYIFIMSRTDDIINVAGHRLSTGSMEEVIAGHPQVAECAVIGIADKLKGQIPCGFIVLKAGVTQPHSEIETECVERVRDQIGPVAALRTVLTVHKLPKTRSGKILRSTMQKIADHEPWKMPATIEDPLTLNEIRDCLHQRGIGTCSEATKPAA</sequence>
<dbReference type="GO" id="GO:0050218">
    <property type="term" value="F:propionate-CoA ligase activity"/>
    <property type="evidence" value="ECO:0007669"/>
    <property type="project" value="TreeGrafter"/>
</dbReference>
<reference evidence="5 6" key="1">
    <citation type="submission" date="2018-06" db="EMBL/GenBank/DDBJ databases">
        <title>Genomic Encyclopedia of Type Strains, Phase IV (KMG-IV): sequencing the most valuable type-strain genomes for metagenomic binning, comparative biology and taxonomic classification.</title>
        <authorList>
            <person name="Goeker M."/>
        </authorList>
    </citation>
    <scope>NUCLEOTIDE SEQUENCE [LARGE SCALE GENOMIC DNA]</scope>
    <source>
        <strain evidence="5 6">DSM 25619</strain>
    </source>
</reference>
<gene>
    <name evidence="5" type="ORF">DFR47_106113</name>
</gene>
<evidence type="ECO:0000259" key="2">
    <source>
        <dbReference type="Pfam" id="PF00501"/>
    </source>
</evidence>
<feature type="domain" description="Acetyl-coenzyme A synthetase N-terminal" evidence="4">
    <location>
        <begin position="5"/>
        <end position="58"/>
    </location>
</feature>
<accession>A0A366DSH6</accession>
<evidence type="ECO:0000256" key="1">
    <source>
        <dbReference type="ARBA" id="ARBA00006432"/>
    </source>
</evidence>
<dbReference type="InterPro" id="IPR045851">
    <property type="entry name" value="AMP-bd_C_sf"/>
</dbReference>
<evidence type="ECO:0000313" key="6">
    <source>
        <dbReference type="Proteomes" id="UP000252893"/>
    </source>
</evidence>
<proteinExistence type="inferred from homology"/>
<dbReference type="SUPFAM" id="SSF56801">
    <property type="entry name" value="Acetyl-CoA synthetase-like"/>
    <property type="match status" value="1"/>
</dbReference>
<dbReference type="OrthoDB" id="9803968at2"/>
<dbReference type="Gene3D" id="3.40.50.12780">
    <property type="entry name" value="N-terminal domain of ligase-like"/>
    <property type="match status" value="1"/>
</dbReference>
<evidence type="ECO:0000313" key="5">
    <source>
        <dbReference type="EMBL" id="RBO93032.1"/>
    </source>
</evidence>
<dbReference type="CDD" id="cd05967">
    <property type="entry name" value="PrpE"/>
    <property type="match status" value="1"/>
</dbReference>
<dbReference type="InterPro" id="IPR032387">
    <property type="entry name" value="ACAS_N"/>
</dbReference>
<dbReference type="Gene3D" id="3.30.300.30">
    <property type="match status" value="1"/>
</dbReference>
<dbReference type="Proteomes" id="UP000252893">
    <property type="component" value="Unassembled WGS sequence"/>
</dbReference>
<dbReference type="GO" id="GO:0070013">
    <property type="term" value="C:intracellular organelle lumen"/>
    <property type="evidence" value="ECO:0007669"/>
    <property type="project" value="UniProtKB-ARBA"/>
</dbReference>
<dbReference type="PROSITE" id="PS00455">
    <property type="entry name" value="AMP_BINDING"/>
    <property type="match status" value="1"/>
</dbReference>
<dbReference type="InterPro" id="IPR000873">
    <property type="entry name" value="AMP-dep_synth/lig_dom"/>
</dbReference>
<dbReference type="PANTHER" id="PTHR43347">
    <property type="entry name" value="ACYL-COA SYNTHETASE"/>
    <property type="match status" value="1"/>
</dbReference>
<dbReference type="Pfam" id="PF00501">
    <property type="entry name" value="AMP-binding"/>
    <property type="match status" value="1"/>
</dbReference>
<keyword evidence="6" id="KW-1185">Reference proteome</keyword>
<comment type="similarity">
    <text evidence="1">Belongs to the ATP-dependent AMP-binding enzyme family.</text>
</comment>
<dbReference type="InterPro" id="IPR025110">
    <property type="entry name" value="AMP-bd_C"/>
</dbReference>
<dbReference type="EMBL" id="QNRH01000006">
    <property type="protein sequence ID" value="RBO93032.1"/>
    <property type="molecule type" value="Genomic_DNA"/>
</dbReference>
<comment type="caution">
    <text evidence="5">The sequence shown here is derived from an EMBL/GenBank/DDBJ whole genome shotgun (WGS) entry which is preliminary data.</text>
</comment>
<evidence type="ECO:0000259" key="3">
    <source>
        <dbReference type="Pfam" id="PF13193"/>
    </source>
</evidence>
<dbReference type="InterPro" id="IPR042099">
    <property type="entry name" value="ANL_N_sf"/>
</dbReference>
<dbReference type="AlphaFoldDB" id="A0A366DSH6"/>
<dbReference type="Pfam" id="PF16177">
    <property type="entry name" value="ACAS_N"/>
    <property type="match status" value="1"/>
</dbReference>
<feature type="domain" description="AMP-binding enzyme C-terminal" evidence="3">
    <location>
        <begin position="514"/>
        <end position="592"/>
    </location>
</feature>
<dbReference type="FunFam" id="3.30.300.30:FF:000017">
    <property type="entry name" value="Acyl-CoA synthetase short-chain family member 3"/>
    <property type="match status" value="1"/>
</dbReference>